<sequence length="467" mass="49080">MPVHEPSRNRTGPGRQAATALLTVTAPVSLACAWTAAVAPVQDRPVLAAVTGALALALCAAGAVTAYRAGAARGAREHGGRTGDRTLEQEVGLLTDHLLPALVEGARGGRSLDEVLAEQPRPGHPALDRLARALGTELLAAGERAVRIEQQVADLDRFWLPLVTARIREDRVSAPERLAAEYPEVHDTVASLREHLQEELVAADRRAGTAAAAAAVLGSRIRSGLPPGPDTARAAHLADNLLTLAEGRATRRRTRPVPVRDLLRDAAHRIGDAHRVRHRAPDGALVDGHAAEALTQVLAELLDNALRFSDPGSEVHVLAAEDEHTGLTVSVEDSGPGLRRSEHERAQRLLAEPPGLASLEDERTGLAVVARLADRHGLTVDLRPSPLGGTSASVLVPPHLIIREHTQQTRSRRHRAAVPPTAAPSPVPRFMSPPLPPPAPPAVAPAAPLSVPSAAAPAFAPVCEDTA</sequence>
<dbReference type="GO" id="GO:0005886">
    <property type="term" value="C:plasma membrane"/>
    <property type="evidence" value="ECO:0007669"/>
    <property type="project" value="TreeGrafter"/>
</dbReference>
<dbReference type="PROSITE" id="PS50109">
    <property type="entry name" value="HIS_KIN"/>
    <property type="match status" value="1"/>
</dbReference>
<accession>A0A841IKE6</accession>
<evidence type="ECO:0000256" key="7">
    <source>
        <dbReference type="ARBA" id="ARBA00022989"/>
    </source>
</evidence>
<evidence type="ECO:0000256" key="8">
    <source>
        <dbReference type="SAM" id="MobiDB-lite"/>
    </source>
</evidence>
<dbReference type="GO" id="GO:0000160">
    <property type="term" value="P:phosphorelay signal transduction system"/>
    <property type="evidence" value="ECO:0007669"/>
    <property type="project" value="TreeGrafter"/>
</dbReference>
<dbReference type="InterPro" id="IPR050428">
    <property type="entry name" value="TCS_sensor_his_kinase"/>
</dbReference>
<dbReference type="EMBL" id="JACHJO010000003">
    <property type="protein sequence ID" value="MBB6119197.1"/>
    <property type="molecule type" value="Genomic_DNA"/>
</dbReference>
<evidence type="ECO:0000259" key="10">
    <source>
        <dbReference type="PROSITE" id="PS50109"/>
    </source>
</evidence>
<dbReference type="InterPro" id="IPR003594">
    <property type="entry name" value="HATPase_dom"/>
</dbReference>
<proteinExistence type="predicted"/>
<keyword evidence="5 9" id="KW-0812">Transmembrane</keyword>
<feature type="domain" description="Histidine kinase" evidence="10">
    <location>
        <begin position="294"/>
        <end position="400"/>
    </location>
</feature>
<feature type="region of interest" description="Disordered" evidence="8">
    <location>
        <begin position="406"/>
        <end position="446"/>
    </location>
</feature>
<evidence type="ECO:0000256" key="9">
    <source>
        <dbReference type="SAM" id="Phobius"/>
    </source>
</evidence>
<dbReference type="PANTHER" id="PTHR45436">
    <property type="entry name" value="SENSOR HISTIDINE KINASE YKOH"/>
    <property type="match status" value="1"/>
</dbReference>
<dbReference type="Gene3D" id="3.30.565.10">
    <property type="entry name" value="Histidine kinase-like ATPase, C-terminal domain"/>
    <property type="match status" value="1"/>
</dbReference>
<keyword evidence="4" id="KW-0808">Transferase</keyword>
<dbReference type="AlphaFoldDB" id="A0A841IKE6"/>
<dbReference type="PANTHER" id="PTHR45436:SF5">
    <property type="entry name" value="SENSOR HISTIDINE KINASE TRCS"/>
    <property type="match status" value="1"/>
</dbReference>
<evidence type="ECO:0000256" key="2">
    <source>
        <dbReference type="ARBA" id="ARBA00012438"/>
    </source>
</evidence>
<comment type="caution">
    <text evidence="11">The sequence shown here is derived from an EMBL/GenBank/DDBJ whole genome shotgun (WGS) entry which is preliminary data.</text>
</comment>
<dbReference type="CDD" id="cd00075">
    <property type="entry name" value="HATPase"/>
    <property type="match status" value="1"/>
</dbReference>
<reference evidence="11 12" key="1">
    <citation type="submission" date="2020-08" db="EMBL/GenBank/DDBJ databases">
        <title>Genomic Encyclopedia of Type Strains, Phase III (KMG-III): the genomes of soil and plant-associated and newly described type strains.</title>
        <authorList>
            <person name="Whitman W."/>
        </authorList>
    </citation>
    <scope>NUCLEOTIDE SEQUENCE [LARGE SCALE GENOMIC DNA]</scope>
    <source>
        <strain evidence="11 12">CECT 8712</strain>
    </source>
</reference>
<comment type="catalytic activity">
    <reaction evidence="1">
        <text>ATP + protein L-histidine = ADP + protein N-phospho-L-histidine.</text>
        <dbReference type="EC" id="2.7.13.3"/>
    </reaction>
</comment>
<dbReference type="SMART" id="SM00387">
    <property type="entry name" value="HATPase_c"/>
    <property type="match status" value="1"/>
</dbReference>
<gene>
    <name evidence="11" type="ORF">FHS13_001132</name>
</gene>
<dbReference type="SUPFAM" id="SSF55874">
    <property type="entry name" value="ATPase domain of HSP90 chaperone/DNA topoisomerase II/histidine kinase"/>
    <property type="match status" value="1"/>
</dbReference>
<dbReference type="Proteomes" id="UP000536604">
    <property type="component" value="Unassembled WGS sequence"/>
</dbReference>
<keyword evidence="6 11" id="KW-0418">Kinase</keyword>
<protein>
    <recommendedName>
        <fullName evidence="2">histidine kinase</fullName>
        <ecNumber evidence="2">2.7.13.3</ecNumber>
    </recommendedName>
</protein>
<feature type="compositionally biased region" description="Pro residues" evidence="8">
    <location>
        <begin position="421"/>
        <end position="443"/>
    </location>
</feature>
<evidence type="ECO:0000313" key="11">
    <source>
        <dbReference type="EMBL" id="MBB6119197.1"/>
    </source>
</evidence>
<dbReference type="RefSeq" id="WP_184288553.1">
    <property type="nucleotide sequence ID" value="NZ_JACHJO010000003.1"/>
</dbReference>
<evidence type="ECO:0000256" key="3">
    <source>
        <dbReference type="ARBA" id="ARBA00022553"/>
    </source>
</evidence>
<keyword evidence="7 9" id="KW-1133">Transmembrane helix</keyword>
<keyword evidence="9" id="KW-0472">Membrane</keyword>
<evidence type="ECO:0000256" key="1">
    <source>
        <dbReference type="ARBA" id="ARBA00000085"/>
    </source>
</evidence>
<evidence type="ECO:0000256" key="4">
    <source>
        <dbReference type="ARBA" id="ARBA00022679"/>
    </source>
</evidence>
<keyword evidence="3" id="KW-0597">Phosphoprotein</keyword>
<organism evidence="11 12">
    <name type="scientific">Nocardiopsis algeriensis</name>
    <dbReference type="NCBI Taxonomy" id="1478215"/>
    <lineage>
        <taxon>Bacteria</taxon>
        <taxon>Bacillati</taxon>
        <taxon>Actinomycetota</taxon>
        <taxon>Actinomycetes</taxon>
        <taxon>Streptosporangiales</taxon>
        <taxon>Nocardiopsidaceae</taxon>
        <taxon>Nocardiopsis</taxon>
    </lineage>
</organism>
<evidence type="ECO:0000313" key="12">
    <source>
        <dbReference type="Proteomes" id="UP000536604"/>
    </source>
</evidence>
<evidence type="ECO:0000256" key="5">
    <source>
        <dbReference type="ARBA" id="ARBA00022692"/>
    </source>
</evidence>
<dbReference type="GO" id="GO:0004673">
    <property type="term" value="F:protein histidine kinase activity"/>
    <property type="evidence" value="ECO:0007669"/>
    <property type="project" value="UniProtKB-EC"/>
</dbReference>
<feature type="transmembrane region" description="Helical" evidence="9">
    <location>
        <begin position="46"/>
        <end position="67"/>
    </location>
</feature>
<feature type="transmembrane region" description="Helical" evidence="9">
    <location>
        <begin position="20"/>
        <end position="40"/>
    </location>
</feature>
<dbReference type="InterPro" id="IPR036890">
    <property type="entry name" value="HATPase_C_sf"/>
</dbReference>
<name>A0A841IKE6_9ACTN</name>
<keyword evidence="12" id="KW-1185">Reference proteome</keyword>
<dbReference type="Pfam" id="PF02518">
    <property type="entry name" value="HATPase_c"/>
    <property type="match status" value="1"/>
</dbReference>
<dbReference type="EC" id="2.7.13.3" evidence="2"/>
<evidence type="ECO:0000256" key="6">
    <source>
        <dbReference type="ARBA" id="ARBA00022777"/>
    </source>
</evidence>
<dbReference type="InterPro" id="IPR005467">
    <property type="entry name" value="His_kinase_dom"/>
</dbReference>